<reference evidence="4 5" key="1">
    <citation type="journal article" date="2019" name="Int. J. Syst. Evol. Microbiol.">
        <title>The Global Catalogue of Microorganisms (GCM) 10K type strain sequencing project: providing services to taxonomists for standard genome sequencing and annotation.</title>
        <authorList>
            <consortium name="The Broad Institute Genomics Platform"/>
            <consortium name="The Broad Institute Genome Sequencing Center for Infectious Disease"/>
            <person name="Wu L."/>
            <person name="Ma J."/>
        </authorList>
    </citation>
    <scope>NUCLEOTIDE SEQUENCE [LARGE SCALE GENOMIC DNA]</scope>
    <source>
        <strain evidence="4 5">JCM 15313</strain>
    </source>
</reference>
<evidence type="ECO:0000313" key="5">
    <source>
        <dbReference type="Proteomes" id="UP001501585"/>
    </source>
</evidence>
<proteinExistence type="predicted"/>
<keyword evidence="1" id="KW-0560">Oxidoreductase</keyword>
<dbReference type="PIRSF" id="PIRSF037495">
    <property type="entry name" value="Opine_OX_OoxA/HcnB"/>
    <property type="match status" value="1"/>
</dbReference>
<dbReference type="InterPro" id="IPR041854">
    <property type="entry name" value="BFD-like_2Fe2S-bd_dom_sf"/>
</dbReference>
<dbReference type="SUPFAM" id="SSF51905">
    <property type="entry name" value="FAD/NAD(P)-binding domain"/>
    <property type="match status" value="1"/>
</dbReference>
<feature type="region of interest" description="Disordered" evidence="2">
    <location>
        <begin position="482"/>
        <end position="511"/>
    </location>
</feature>
<sequence>MREVVVVGGGPAGIGAALAALRAGARVTVVDTAEHLGGQFLRRPRTPAPQFGPSDHSGGPAPRRRPSGRDRLRRAVRAIEGHPAHTILDRTSVWALEPRDSAPTVHALRGDSDGGSPDHREAHTLRPDALILAPGAHDLTLPFPGWDLPGVFTAGAAQALAKSDGLAAGRRVLVAGSGPFLLPVAASLSDVGADVVGVVEAGSAGRLAAGWLRSPVGLLRDAAAGRVEELAGYLAGHVRDAIPYHVGAGVIAAHGAGRVEEATVASLRADWSPVPGTERRVAVDAVCVGHGFVPRLELPIAAGCGIGPHRAVTVDAAQHTTVPGVFAAGEATGIGGADLAVTEGVIAGWTAAGGRADDPLLRRALRTRERHRAFAARMRRAHAIGPGWPAWLTPDTLVCRCEEVPVADIDAACAVTGAGGPRSLRSLKLTTRAGLGPCQGRVCGTALTELVRRRVPHAVSSEPVDRRPIAAPIRLGELAALDTVGQTSGEDGDVPGEASAVPPARTPEGEE</sequence>
<feature type="domain" description="FAD/NAD(P)-binding" evidence="3">
    <location>
        <begin position="273"/>
        <end position="344"/>
    </location>
</feature>
<dbReference type="Gene3D" id="3.40.50.720">
    <property type="entry name" value="NAD(P)-binding Rossmann-like Domain"/>
    <property type="match status" value="1"/>
</dbReference>
<dbReference type="InterPro" id="IPR017224">
    <property type="entry name" value="Opine_Oxase_asu/HCN_bsu"/>
</dbReference>
<accession>A0ABN2SNB1</accession>
<dbReference type="InterPro" id="IPR051691">
    <property type="entry name" value="Metab_Enz_Cyan_OpOx_G3PDH"/>
</dbReference>
<organism evidence="4 5">
    <name type="scientific">Nocardiopsis rhodophaea</name>
    <dbReference type="NCBI Taxonomy" id="280238"/>
    <lineage>
        <taxon>Bacteria</taxon>
        <taxon>Bacillati</taxon>
        <taxon>Actinomycetota</taxon>
        <taxon>Actinomycetes</taxon>
        <taxon>Streptosporangiales</taxon>
        <taxon>Nocardiopsidaceae</taxon>
        <taxon>Nocardiopsis</taxon>
    </lineage>
</organism>
<dbReference type="PRINTS" id="PR00368">
    <property type="entry name" value="FADPNR"/>
</dbReference>
<comment type="caution">
    <text evidence="4">The sequence shown here is derived from an EMBL/GenBank/DDBJ whole genome shotgun (WGS) entry which is preliminary data.</text>
</comment>
<gene>
    <name evidence="4" type="ORF">GCM10009799_14200</name>
</gene>
<evidence type="ECO:0000259" key="3">
    <source>
        <dbReference type="Pfam" id="PF07992"/>
    </source>
</evidence>
<dbReference type="PRINTS" id="PR00411">
    <property type="entry name" value="PNDRDTASEI"/>
</dbReference>
<protein>
    <submittedName>
        <fullName evidence="4">FAD/NAD(P)-binding oxidoreductase</fullName>
    </submittedName>
</protein>
<dbReference type="Pfam" id="PF07992">
    <property type="entry name" value="Pyr_redox_2"/>
    <property type="match status" value="2"/>
</dbReference>
<evidence type="ECO:0000313" key="4">
    <source>
        <dbReference type="EMBL" id="GAA1989653.1"/>
    </source>
</evidence>
<feature type="region of interest" description="Disordered" evidence="2">
    <location>
        <begin position="38"/>
        <end position="70"/>
    </location>
</feature>
<feature type="domain" description="FAD/NAD(P)-binding" evidence="3">
    <location>
        <begin position="3"/>
        <end position="202"/>
    </location>
</feature>
<dbReference type="PANTHER" id="PTHR42949">
    <property type="entry name" value="ANAEROBIC GLYCEROL-3-PHOSPHATE DEHYDROGENASE SUBUNIT B"/>
    <property type="match status" value="1"/>
</dbReference>
<dbReference type="CDD" id="cd19946">
    <property type="entry name" value="GlpA-like_Fer2_BFD-like"/>
    <property type="match status" value="1"/>
</dbReference>
<dbReference type="InterPro" id="IPR023753">
    <property type="entry name" value="FAD/NAD-binding_dom"/>
</dbReference>
<evidence type="ECO:0000256" key="1">
    <source>
        <dbReference type="ARBA" id="ARBA00023002"/>
    </source>
</evidence>
<evidence type="ECO:0000256" key="2">
    <source>
        <dbReference type="SAM" id="MobiDB-lite"/>
    </source>
</evidence>
<dbReference type="EMBL" id="BAAAPC010000005">
    <property type="protein sequence ID" value="GAA1989653.1"/>
    <property type="molecule type" value="Genomic_DNA"/>
</dbReference>
<dbReference type="RefSeq" id="WP_344106308.1">
    <property type="nucleotide sequence ID" value="NZ_BAAAPC010000005.1"/>
</dbReference>
<keyword evidence="5" id="KW-1185">Reference proteome</keyword>
<dbReference type="InterPro" id="IPR036188">
    <property type="entry name" value="FAD/NAD-bd_sf"/>
</dbReference>
<dbReference type="PANTHER" id="PTHR42949:SF3">
    <property type="entry name" value="ANAEROBIC GLYCEROL-3-PHOSPHATE DEHYDROGENASE SUBUNIT B"/>
    <property type="match status" value="1"/>
</dbReference>
<dbReference type="Proteomes" id="UP001501585">
    <property type="component" value="Unassembled WGS sequence"/>
</dbReference>
<dbReference type="Gene3D" id="3.50.50.60">
    <property type="entry name" value="FAD/NAD(P)-binding domain"/>
    <property type="match status" value="3"/>
</dbReference>
<dbReference type="Gene3D" id="1.10.10.1100">
    <property type="entry name" value="BFD-like [2Fe-2S]-binding domain"/>
    <property type="match status" value="1"/>
</dbReference>
<name>A0ABN2SNB1_9ACTN</name>